<name>A0ABQ9WF80_SAGOE</name>
<dbReference type="Proteomes" id="UP001266305">
    <property type="component" value="Unassembled WGS sequence"/>
</dbReference>
<proteinExistence type="predicted"/>
<reference evidence="2 3" key="1">
    <citation type="submission" date="2023-05" db="EMBL/GenBank/DDBJ databases">
        <title>B98-5 Cell Line De Novo Hybrid Assembly: An Optical Mapping Approach.</title>
        <authorList>
            <person name="Kananen K."/>
            <person name="Auerbach J.A."/>
            <person name="Kautto E."/>
            <person name="Blachly J.S."/>
        </authorList>
    </citation>
    <scope>NUCLEOTIDE SEQUENCE [LARGE SCALE GENOMIC DNA]</scope>
    <source>
        <strain evidence="2">B95-8</strain>
        <tissue evidence="2">Cell line</tissue>
    </source>
</reference>
<evidence type="ECO:0000256" key="1">
    <source>
        <dbReference type="SAM" id="MobiDB-lite"/>
    </source>
</evidence>
<evidence type="ECO:0000313" key="3">
    <source>
        <dbReference type="Proteomes" id="UP001266305"/>
    </source>
</evidence>
<accession>A0ABQ9WF80</accession>
<sequence length="58" mass="6298">QRSRFHLGPTLRTPTRLGSPDAPASSPHPTPQPTQRGLEARCSWGCRAVSLAGRHRPS</sequence>
<feature type="region of interest" description="Disordered" evidence="1">
    <location>
        <begin position="1"/>
        <end position="40"/>
    </location>
</feature>
<feature type="non-terminal residue" evidence="2">
    <location>
        <position position="1"/>
    </location>
</feature>
<keyword evidence="3" id="KW-1185">Reference proteome</keyword>
<organism evidence="2 3">
    <name type="scientific">Saguinus oedipus</name>
    <name type="common">Cotton-top tamarin</name>
    <name type="synonym">Oedipomidas oedipus</name>
    <dbReference type="NCBI Taxonomy" id="9490"/>
    <lineage>
        <taxon>Eukaryota</taxon>
        <taxon>Metazoa</taxon>
        <taxon>Chordata</taxon>
        <taxon>Craniata</taxon>
        <taxon>Vertebrata</taxon>
        <taxon>Euteleostomi</taxon>
        <taxon>Mammalia</taxon>
        <taxon>Eutheria</taxon>
        <taxon>Euarchontoglires</taxon>
        <taxon>Primates</taxon>
        <taxon>Haplorrhini</taxon>
        <taxon>Platyrrhini</taxon>
        <taxon>Cebidae</taxon>
        <taxon>Callitrichinae</taxon>
        <taxon>Saguinus</taxon>
    </lineage>
</organism>
<dbReference type="EMBL" id="JASSZA010000001">
    <property type="protein sequence ID" value="KAK2120302.1"/>
    <property type="molecule type" value="Genomic_DNA"/>
</dbReference>
<protein>
    <submittedName>
        <fullName evidence="2">Uncharacterized protein</fullName>
    </submittedName>
</protein>
<evidence type="ECO:0000313" key="2">
    <source>
        <dbReference type="EMBL" id="KAK2120302.1"/>
    </source>
</evidence>
<gene>
    <name evidence="2" type="ORF">P7K49_001688</name>
</gene>
<comment type="caution">
    <text evidence="2">The sequence shown here is derived from an EMBL/GenBank/DDBJ whole genome shotgun (WGS) entry which is preliminary data.</text>
</comment>